<dbReference type="PhylomeDB" id="K6URG5"/>
<dbReference type="VEuPathDB" id="PlasmoDB:PCYB_011730"/>
<gene>
    <name evidence="2" type="ORF">PCYB_011730</name>
</gene>
<feature type="coiled-coil region" evidence="1">
    <location>
        <begin position="433"/>
        <end position="482"/>
    </location>
</feature>
<protein>
    <submittedName>
        <fullName evidence="2">Uncharacterized protein</fullName>
    </submittedName>
</protein>
<dbReference type="OMA" id="AMYFLQL"/>
<dbReference type="Proteomes" id="UP000006319">
    <property type="component" value="Chromosome 1"/>
</dbReference>
<keyword evidence="3" id="KW-1185">Reference proteome</keyword>
<dbReference type="AlphaFoldDB" id="K6URG5"/>
<reference evidence="2 3" key="1">
    <citation type="journal article" date="2012" name="Nat. Genet.">
        <title>Plasmodium cynomolgi genome sequences provide insight into Plasmodium vivax and the monkey malaria clade.</title>
        <authorList>
            <person name="Tachibana S."/>
            <person name="Sullivan S.A."/>
            <person name="Kawai S."/>
            <person name="Nakamura S."/>
            <person name="Kim H.R."/>
            <person name="Goto N."/>
            <person name="Arisue N."/>
            <person name="Palacpac N.M.Q."/>
            <person name="Honma H."/>
            <person name="Yagi M."/>
            <person name="Tougan T."/>
            <person name="Katakai Y."/>
            <person name="Kaneko O."/>
            <person name="Mita T."/>
            <person name="Kita K."/>
            <person name="Yasutomi Y."/>
            <person name="Sutton P.L."/>
            <person name="Shakhbatyan R."/>
            <person name="Horii T."/>
            <person name="Yasunaga T."/>
            <person name="Barnwell J.W."/>
            <person name="Escalante A.A."/>
            <person name="Carlton J.M."/>
            <person name="Tanabe K."/>
        </authorList>
    </citation>
    <scope>NUCLEOTIDE SEQUENCE [LARGE SCALE GENOMIC DNA]</scope>
    <source>
        <strain evidence="2 3">B</strain>
    </source>
</reference>
<sequence>MHSTLLKNVHGQLCRSRNGSGKCCQQLVRLNPSEGASLGARGVSSAGGYTRNYARDCVDHYASPYAWHFTADSSFSRRANSSSSTWSGSSHAFGTYGECYGILRVGTHKLEHSMLVNHVSFATGTKSKKPGKGAEEKKDTAKQYEAYGESGTKDPLSEEINKATQKEGDPFEGTENIGGKKKKSKLKLVVYLFSITFGGYVIYKVYQNDFNLSKAEESIVKDFVNLIYTYEEKMSKQNSKFMTCLSEKLNKQIAMYFLQLDADKSSGFLISDALSFLNDLNIKEDNAIVKSFIKNGVGKNIEMKKLSGCSLQQFAELLESLILVSKTKQQNGSSEGAVQTVTKQDNYYLNMLQKYLDCLVYLVKTSDLYLYVQMKKNAASSSASSPQEGQEEQINDLEMAILNKLTKYNDKYVQKQNLTLEYLLSKEELSKFKKNANLSRKEEEKELLLIEKKKLEEKIQLLLKLQEKKNLTETEVKRLQDLKVKLRNVKYTIKKEGLKKYFQ</sequence>
<dbReference type="eggNOG" id="ENOG502ST0Z">
    <property type="taxonomic scope" value="Eukaryota"/>
</dbReference>
<dbReference type="RefSeq" id="XP_004220727.1">
    <property type="nucleotide sequence ID" value="XM_004220679.1"/>
</dbReference>
<dbReference type="OrthoDB" id="437309at2759"/>
<dbReference type="KEGG" id="pcy:PCYB_011730"/>
<keyword evidence="1" id="KW-0175">Coiled coil</keyword>
<organism evidence="2 3">
    <name type="scientific">Plasmodium cynomolgi (strain B)</name>
    <dbReference type="NCBI Taxonomy" id="1120755"/>
    <lineage>
        <taxon>Eukaryota</taxon>
        <taxon>Sar</taxon>
        <taxon>Alveolata</taxon>
        <taxon>Apicomplexa</taxon>
        <taxon>Aconoidasida</taxon>
        <taxon>Haemosporida</taxon>
        <taxon>Plasmodiidae</taxon>
        <taxon>Plasmodium</taxon>
        <taxon>Plasmodium (Plasmodium)</taxon>
    </lineage>
</organism>
<evidence type="ECO:0000313" key="2">
    <source>
        <dbReference type="EMBL" id="GAB64440.1"/>
    </source>
</evidence>
<evidence type="ECO:0000256" key="1">
    <source>
        <dbReference type="SAM" id="Coils"/>
    </source>
</evidence>
<evidence type="ECO:0000313" key="3">
    <source>
        <dbReference type="Proteomes" id="UP000006319"/>
    </source>
</evidence>
<accession>K6URG5</accession>
<dbReference type="GeneID" id="14691199"/>
<dbReference type="EMBL" id="DF157093">
    <property type="protein sequence ID" value="GAB64440.1"/>
    <property type="molecule type" value="Genomic_DNA"/>
</dbReference>
<proteinExistence type="predicted"/>
<name>K6URG5_PLACD</name>